<dbReference type="InterPro" id="IPR047057">
    <property type="entry name" value="MerR_fam"/>
</dbReference>
<dbReference type="PANTHER" id="PTHR30204">
    <property type="entry name" value="REDOX-CYCLING DRUG-SENSING TRANSCRIPTIONAL ACTIVATOR SOXR"/>
    <property type="match status" value="1"/>
</dbReference>
<dbReference type="Pfam" id="PF07739">
    <property type="entry name" value="TipAS"/>
    <property type="match status" value="1"/>
</dbReference>
<dbReference type="AlphaFoldDB" id="A0A147KLA9"/>
<gene>
    <name evidence="3" type="ORF">AC529_03750</name>
</gene>
<dbReference type="PANTHER" id="PTHR30204:SF90">
    <property type="entry name" value="HTH-TYPE TRANSCRIPTIONAL ACTIVATOR MTA"/>
    <property type="match status" value="1"/>
</dbReference>
<dbReference type="InterPro" id="IPR000551">
    <property type="entry name" value="MerR-type_HTH_dom"/>
</dbReference>
<dbReference type="SUPFAM" id="SSF46955">
    <property type="entry name" value="Putative DNA-binding domain"/>
    <property type="match status" value="1"/>
</dbReference>
<comment type="caution">
    <text evidence="3">The sequence shown here is derived from an EMBL/GenBank/DDBJ whole genome shotgun (WGS) entry which is preliminary data.</text>
</comment>
<dbReference type="OrthoDB" id="9809391at2"/>
<protein>
    <recommendedName>
        <fullName evidence="2">HTH merR-type domain-containing protein</fullName>
    </recommendedName>
</protein>
<dbReference type="PROSITE" id="PS50937">
    <property type="entry name" value="HTH_MERR_2"/>
    <property type="match status" value="1"/>
</dbReference>
<dbReference type="STRING" id="665004.AC529_03750"/>
<dbReference type="Gene3D" id="1.10.1660.10">
    <property type="match status" value="1"/>
</dbReference>
<dbReference type="PRINTS" id="PR00040">
    <property type="entry name" value="HTHMERR"/>
</dbReference>
<accession>A0A147KLA9</accession>
<sequence>MRERGGRFWKVGELARPTGLTVRALHHYEHVGVLRPACRTSAGHRLYDEAGVRRLYQVVALRELGLPLEAIGTVLSGQVDLADLLDDHLAHVERQLDALRSLRRRLTGLAATARSARGLDPDDLFGLMEEVAELEETIRAYYTDEQIAYLERRRRELGEEVIASVEAEWPRLIEQVRAETEAGTDPADPRVRTPAARWTELVEMFHGGDEGVRDALYRRYRDRGGAIAAQQCGPTAAMTAYVQRAVDASAS</sequence>
<dbReference type="GO" id="GO:0003700">
    <property type="term" value="F:DNA-binding transcription factor activity"/>
    <property type="evidence" value="ECO:0007669"/>
    <property type="project" value="InterPro"/>
</dbReference>
<feature type="domain" description="HTH merR-type" evidence="2">
    <location>
        <begin position="8"/>
        <end position="77"/>
    </location>
</feature>
<evidence type="ECO:0000313" key="4">
    <source>
        <dbReference type="Proteomes" id="UP000074382"/>
    </source>
</evidence>
<dbReference type="InterPro" id="IPR009061">
    <property type="entry name" value="DNA-bd_dom_put_sf"/>
</dbReference>
<dbReference type="EMBL" id="LGEM01000016">
    <property type="protein sequence ID" value="KUP98076.1"/>
    <property type="molecule type" value="Genomic_DNA"/>
</dbReference>
<dbReference type="PROSITE" id="PS00552">
    <property type="entry name" value="HTH_MERR_1"/>
    <property type="match status" value="1"/>
</dbReference>
<reference evidence="4" key="1">
    <citation type="journal article" date="2017" name="Acta Aliment.">
        <title>Plant polysaccharide degrading enzyme system of Thermpbifida cellulosilytica TB100 revealed by de novo genome project data.</title>
        <authorList>
            <person name="Toth A."/>
            <person name="Baka E."/>
            <person name="Luzics S."/>
            <person name="Bata-Vidacs I."/>
            <person name="Nagy I."/>
            <person name="Balint B."/>
            <person name="Herceg R."/>
            <person name="Olasz F."/>
            <person name="Wilk T."/>
            <person name="Nagy T."/>
            <person name="Kriszt B."/>
            <person name="Nagy I."/>
            <person name="Kukolya J."/>
        </authorList>
    </citation>
    <scope>NUCLEOTIDE SEQUENCE [LARGE SCALE GENOMIC DNA]</scope>
    <source>
        <strain evidence="4">TB100</strain>
    </source>
</reference>
<evidence type="ECO:0000256" key="1">
    <source>
        <dbReference type="ARBA" id="ARBA00023125"/>
    </source>
</evidence>
<dbReference type="PATRIC" id="fig|665004.4.peg.2686"/>
<evidence type="ECO:0000259" key="2">
    <source>
        <dbReference type="PROSITE" id="PS50937"/>
    </source>
</evidence>
<keyword evidence="1" id="KW-0238">DNA-binding</keyword>
<name>A0A147KLA9_THECS</name>
<keyword evidence="4" id="KW-1185">Reference proteome</keyword>
<dbReference type="GO" id="GO:0003677">
    <property type="term" value="F:DNA binding"/>
    <property type="evidence" value="ECO:0007669"/>
    <property type="project" value="UniProtKB-KW"/>
</dbReference>
<dbReference type="SMART" id="SM00422">
    <property type="entry name" value="HTH_MERR"/>
    <property type="match status" value="1"/>
</dbReference>
<dbReference type="RefSeq" id="WP_068756664.1">
    <property type="nucleotide sequence ID" value="NZ_KQ950182.1"/>
</dbReference>
<evidence type="ECO:0000313" key="3">
    <source>
        <dbReference type="EMBL" id="KUP98076.1"/>
    </source>
</evidence>
<proteinExistence type="predicted"/>
<organism evidence="3 4">
    <name type="scientific">Thermobifida cellulosilytica TB100</name>
    <dbReference type="NCBI Taxonomy" id="665004"/>
    <lineage>
        <taxon>Bacteria</taxon>
        <taxon>Bacillati</taxon>
        <taxon>Actinomycetota</taxon>
        <taxon>Actinomycetes</taxon>
        <taxon>Streptosporangiales</taxon>
        <taxon>Nocardiopsidaceae</taxon>
        <taxon>Thermobifida</taxon>
    </lineage>
</organism>
<dbReference type="Pfam" id="PF13411">
    <property type="entry name" value="MerR_1"/>
    <property type="match status" value="1"/>
</dbReference>
<dbReference type="InterPro" id="IPR012925">
    <property type="entry name" value="TipAS_dom"/>
</dbReference>
<dbReference type="Proteomes" id="UP000074382">
    <property type="component" value="Unassembled WGS sequence"/>
</dbReference>